<evidence type="ECO:0000313" key="4">
    <source>
        <dbReference type="Proteomes" id="UP001501455"/>
    </source>
</evidence>
<accession>A0ABP6TUW4</accession>
<evidence type="ECO:0000259" key="2">
    <source>
        <dbReference type="Pfam" id="PF00535"/>
    </source>
</evidence>
<comment type="similarity">
    <text evidence="1">Belongs to the glycosyltransferase 2 family.</text>
</comment>
<feature type="domain" description="Glycosyltransferase 2-like" evidence="2">
    <location>
        <begin position="22"/>
        <end position="135"/>
    </location>
</feature>
<gene>
    <name evidence="3" type="ORF">GCM10019016_050240</name>
</gene>
<dbReference type="InterPro" id="IPR050256">
    <property type="entry name" value="Glycosyltransferase_2"/>
</dbReference>
<comment type="caution">
    <text evidence="3">The sequence shown here is derived from an EMBL/GenBank/DDBJ whole genome shotgun (WGS) entry which is preliminary data.</text>
</comment>
<organism evidence="3 4">
    <name type="scientific">Streptomyces prasinosporus</name>
    <dbReference type="NCBI Taxonomy" id="68256"/>
    <lineage>
        <taxon>Bacteria</taxon>
        <taxon>Bacillati</taxon>
        <taxon>Actinomycetota</taxon>
        <taxon>Actinomycetes</taxon>
        <taxon>Kitasatosporales</taxon>
        <taxon>Streptomycetaceae</taxon>
        <taxon>Streptomyces</taxon>
        <taxon>Streptomyces albogriseolus group</taxon>
    </lineage>
</organism>
<dbReference type="PANTHER" id="PTHR48090:SF7">
    <property type="entry name" value="RFBJ PROTEIN"/>
    <property type="match status" value="1"/>
</dbReference>
<dbReference type="CDD" id="cd04179">
    <property type="entry name" value="DPM_DPG-synthase_like"/>
    <property type="match status" value="1"/>
</dbReference>
<sequence length="241" mass="25745">MTTSPSSPEPPPGGPALSVDVVLPCLDEAAALPWVLRRIPPGWRALVVDNGSTDGSDRVAGELGATVVREARRGFGAACHAGLTAATAEFVCFCDCDASLDPADLVPFVDEIRSGAADLVLGRRRPRGRGAWPPHARAGNAALALLLRRRTGLRLRDLGPLRAARRAELLALGLADRRSGYPLEMVVRAADAGWRITEHDVPYTPRTGASKVTGTWRGTWHAVRDMSRVLREPSAREGVTP</sequence>
<dbReference type="Gene3D" id="3.90.550.10">
    <property type="entry name" value="Spore Coat Polysaccharide Biosynthesis Protein SpsA, Chain A"/>
    <property type="match status" value="1"/>
</dbReference>
<evidence type="ECO:0000256" key="1">
    <source>
        <dbReference type="ARBA" id="ARBA00006739"/>
    </source>
</evidence>
<dbReference type="PANTHER" id="PTHR48090">
    <property type="entry name" value="UNDECAPRENYL-PHOSPHATE 4-DEOXY-4-FORMAMIDO-L-ARABINOSE TRANSFERASE-RELATED"/>
    <property type="match status" value="1"/>
</dbReference>
<name>A0ABP6TUW4_9ACTN</name>
<dbReference type="InterPro" id="IPR001173">
    <property type="entry name" value="Glyco_trans_2-like"/>
</dbReference>
<dbReference type="InterPro" id="IPR029044">
    <property type="entry name" value="Nucleotide-diphossugar_trans"/>
</dbReference>
<dbReference type="Pfam" id="PF00535">
    <property type="entry name" value="Glycos_transf_2"/>
    <property type="match status" value="1"/>
</dbReference>
<protein>
    <submittedName>
        <fullName evidence="3">Glycosyltransferase family 2 protein</fullName>
    </submittedName>
</protein>
<reference evidence="4" key="1">
    <citation type="journal article" date="2019" name="Int. J. Syst. Evol. Microbiol.">
        <title>The Global Catalogue of Microorganisms (GCM) 10K type strain sequencing project: providing services to taxonomists for standard genome sequencing and annotation.</title>
        <authorList>
            <consortium name="The Broad Institute Genomics Platform"/>
            <consortium name="The Broad Institute Genome Sequencing Center for Infectious Disease"/>
            <person name="Wu L."/>
            <person name="Ma J."/>
        </authorList>
    </citation>
    <scope>NUCLEOTIDE SEQUENCE [LARGE SCALE GENOMIC DNA]</scope>
    <source>
        <strain evidence="4">JCM 4816</strain>
    </source>
</reference>
<dbReference type="SUPFAM" id="SSF53448">
    <property type="entry name" value="Nucleotide-diphospho-sugar transferases"/>
    <property type="match status" value="1"/>
</dbReference>
<keyword evidence="4" id="KW-1185">Reference proteome</keyword>
<dbReference type="Proteomes" id="UP001501455">
    <property type="component" value="Unassembled WGS sequence"/>
</dbReference>
<dbReference type="EMBL" id="BAAAXF010000035">
    <property type="protein sequence ID" value="GAA3497921.1"/>
    <property type="molecule type" value="Genomic_DNA"/>
</dbReference>
<proteinExistence type="inferred from homology"/>
<evidence type="ECO:0000313" key="3">
    <source>
        <dbReference type="EMBL" id="GAA3497921.1"/>
    </source>
</evidence>